<dbReference type="Gene3D" id="2.80.10.50">
    <property type="match status" value="1"/>
</dbReference>
<dbReference type="EMBL" id="JBDJAW010000001">
    <property type="protein sequence ID" value="MEN3533914.1"/>
    <property type="molecule type" value="Genomic_DNA"/>
</dbReference>
<dbReference type="InterPro" id="IPR035992">
    <property type="entry name" value="Ricin_B-like_lectins"/>
</dbReference>
<feature type="compositionally biased region" description="Gly residues" evidence="1">
    <location>
        <begin position="217"/>
        <end position="228"/>
    </location>
</feature>
<proteinExistence type="predicted"/>
<dbReference type="SUPFAM" id="SSF50370">
    <property type="entry name" value="Ricin B-like lectins"/>
    <property type="match status" value="1"/>
</dbReference>
<comment type="caution">
    <text evidence="3">The sequence shown here is derived from an EMBL/GenBank/DDBJ whole genome shotgun (WGS) entry which is preliminary data.</text>
</comment>
<evidence type="ECO:0000256" key="1">
    <source>
        <dbReference type="SAM" id="MobiDB-lite"/>
    </source>
</evidence>
<feature type="compositionally biased region" description="Low complexity" evidence="1">
    <location>
        <begin position="96"/>
        <end position="107"/>
    </location>
</feature>
<dbReference type="Pfam" id="PF14200">
    <property type="entry name" value="RicinB_lectin_2"/>
    <property type="match status" value="1"/>
</dbReference>
<evidence type="ECO:0000313" key="4">
    <source>
        <dbReference type="Proteomes" id="UP001447516"/>
    </source>
</evidence>
<dbReference type="Pfam" id="PF13560">
    <property type="entry name" value="HTH_31"/>
    <property type="match status" value="1"/>
</dbReference>
<dbReference type="Proteomes" id="UP001447516">
    <property type="component" value="Unassembled WGS sequence"/>
</dbReference>
<sequence>MTDTRPQPRTAATPAEFVALMRRLRAWSGCSYRQLERRAEAVGDVLPRATLAGALSRRDLPREDLLAAFVRACGAGDDTVAEWLDARRRLAVAREATTPLPGDTPAAPGGGTHLVASDGTRAAPPPASTPPAPGHDVSRPDETLDIGAGGRNTGRVPASPAVGEAPGRKAPARRLVAGAAAATLLCLVGAWQFDRMATGEAASRPSASIPAAAPSGPVGGSVGGPGGGSVAARRWVQVRPAADPSLCLTAGRARDVSYDPEVAVLGPCATAVPPRTFLTPAGGGLVHLQWDHPDPAKGVGCLTVIPAGPTAGMLQPWSDCTGARPNQRFRLEPVGEDGYRIRPASSDLCLSVDGAPGAEAVERPCASAPGQTFLIGPE</sequence>
<reference evidence="3 4" key="1">
    <citation type="submission" date="2024-05" db="EMBL/GenBank/DDBJ databases">
        <title>Microbispora sp.ZYX-F-249.</title>
        <authorList>
            <person name="Xie H."/>
        </authorList>
    </citation>
    <scope>NUCLEOTIDE SEQUENCE [LARGE SCALE GENOMIC DNA]</scope>
    <source>
        <strain evidence="3 4">ZYX-F-249</strain>
    </source>
</reference>
<name>A0ABV0AF01_9ACTN</name>
<dbReference type="InterPro" id="IPR000772">
    <property type="entry name" value="Ricin_B_lectin"/>
</dbReference>
<feature type="domain" description="Ricin B lectin" evidence="2">
    <location>
        <begin position="301"/>
        <end position="355"/>
    </location>
</feature>
<evidence type="ECO:0000259" key="2">
    <source>
        <dbReference type="Pfam" id="PF14200"/>
    </source>
</evidence>
<dbReference type="CDD" id="cd00161">
    <property type="entry name" value="beta-trefoil_Ricin-like"/>
    <property type="match status" value="1"/>
</dbReference>
<protein>
    <submittedName>
        <fullName evidence="3">RICIN domain-containing protein</fullName>
    </submittedName>
</protein>
<accession>A0ABV0AF01</accession>
<organism evidence="3 4">
    <name type="scientific">Microbispora maris</name>
    <dbReference type="NCBI Taxonomy" id="3144104"/>
    <lineage>
        <taxon>Bacteria</taxon>
        <taxon>Bacillati</taxon>
        <taxon>Actinomycetota</taxon>
        <taxon>Actinomycetes</taxon>
        <taxon>Streptosporangiales</taxon>
        <taxon>Streptosporangiaceae</taxon>
        <taxon>Microbispora</taxon>
    </lineage>
</organism>
<dbReference type="RefSeq" id="WP_346223788.1">
    <property type="nucleotide sequence ID" value="NZ_JBDJAW010000001.1"/>
</dbReference>
<gene>
    <name evidence="3" type="ORF">AAH991_02270</name>
</gene>
<feature type="region of interest" description="Disordered" evidence="1">
    <location>
        <begin position="206"/>
        <end position="228"/>
    </location>
</feature>
<feature type="compositionally biased region" description="Pro residues" evidence="1">
    <location>
        <begin position="123"/>
        <end position="133"/>
    </location>
</feature>
<dbReference type="PROSITE" id="PS50231">
    <property type="entry name" value="RICIN_B_LECTIN"/>
    <property type="match status" value="1"/>
</dbReference>
<evidence type="ECO:0000313" key="3">
    <source>
        <dbReference type="EMBL" id="MEN3533914.1"/>
    </source>
</evidence>
<feature type="compositionally biased region" description="Low complexity" evidence="1">
    <location>
        <begin position="206"/>
        <end position="216"/>
    </location>
</feature>
<feature type="region of interest" description="Disordered" evidence="1">
    <location>
        <begin position="95"/>
        <end position="169"/>
    </location>
</feature>
<keyword evidence="4" id="KW-1185">Reference proteome</keyword>